<reference evidence="1" key="1">
    <citation type="submission" date="2017-04" db="EMBL/GenBank/DDBJ databases">
        <authorList>
            <person name="Varghese N."/>
            <person name="Submissions S."/>
        </authorList>
    </citation>
    <scope>NUCLEOTIDE SEQUENCE</scope>
    <source>
        <strain evidence="1">WTE2008</strain>
    </source>
</reference>
<proteinExistence type="predicted"/>
<sequence length="127" mass="14222">MKKTIALALSIVLVLVSLSCIAQAEEGPKFVTIREWMDAKGECGDCMLLLKIKQVLNPVVALAVDETGEVNLFSGANEESSFVQFWDEEKGFFENYFLVIANPKYNPYEGTIEMAEWTLLRILPAID</sequence>
<name>A0AC61PL22_9FIRM</name>
<evidence type="ECO:0000313" key="1">
    <source>
        <dbReference type="EMBL" id="SMC58051.1"/>
    </source>
</evidence>
<dbReference type="Proteomes" id="UP000192328">
    <property type="component" value="Unassembled WGS sequence"/>
</dbReference>
<gene>
    <name evidence="1" type="ORF">SAMN06297397_1517</name>
</gene>
<evidence type="ECO:0000313" key="2">
    <source>
        <dbReference type="Proteomes" id="UP000192328"/>
    </source>
</evidence>
<protein>
    <submittedName>
        <fullName evidence="1">Uncharacterized protein</fullName>
    </submittedName>
</protein>
<keyword evidence="2" id="KW-1185">Reference proteome</keyword>
<accession>A0AC61PL22</accession>
<organism evidence="1 2">
    <name type="scientific">Aristaeella lactis</name>
    <dbReference type="NCBI Taxonomy" id="3046383"/>
    <lineage>
        <taxon>Bacteria</taxon>
        <taxon>Bacillati</taxon>
        <taxon>Bacillota</taxon>
        <taxon>Clostridia</taxon>
        <taxon>Eubacteriales</taxon>
        <taxon>Aristaeellaceae</taxon>
        <taxon>Aristaeella</taxon>
    </lineage>
</organism>
<comment type="caution">
    <text evidence="1">The sequence shown here is derived from an EMBL/GenBank/DDBJ whole genome shotgun (WGS) entry which is preliminary data.</text>
</comment>
<dbReference type="EMBL" id="FWXZ01000002">
    <property type="protein sequence ID" value="SMC58051.1"/>
    <property type="molecule type" value="Genomic_DNA"/>
</dbReference>